<dbReference type="EMBL" id="AUXW01000160">
    <property type="protein sequence ID" value="KKE82618.1"/>
    <property type="molecule type" value="Genomic_DNA"/>
</dbReference>
<dbReference type="SUPFAM" id="SSF50978">
    <property type="entry name" value="WD40 repeat-like"/>
    <property type="match status" value="1"/>
</dbReference>
<dbReference type="InterPro" id="IPR019775">
    <property type="entry name" value="WD40_repeat_CS"/>
</dbReference>
<gene>
    <name evidence="4" type="ORF">N479_17560</name>
</gene>
<evidence type="ECO:0000313" key="4">
    <source>
        <dbReference type="EMBL" id="KKE82618.1"/>
    </source>
</evidence>
<protein>
    <submittedName>
        <fullName evidence="4">Uncharacterized protein</fullName>
    </submittedName>
</protein>
<dbReference type="Gene3D" id="2.130.10.10">
    <property type="entry name" value="YVTN repeat-like/Quinoprotein amine dehydrogenase"/>
    <property type="match status" value="1"/>
</dbReference>
<accession>A0A0F6A8Z8</accession>
<name>A0A0F6A8Z8_9GAMM</name>
<dbReference type="PANTHER" id="PTHR19879:SF9">
    <property type="entry name" value="TRANSCRIPTION INITIATION FACTOR TFIID SUBUNIT 5"/>
    <property type="match status" value="1"/>
</dbReference>
<evidence type="ECO:0000256" key="3">
    <source>
        <dbReference type="PROSITE-ProRule" id="PRU00221"/>
    </source>
</evidence>
<comment type="caution">
    <text evidence="4">The sequence shown here is derived from an EMBL/GenBank/DDBJ whole genome shotgun (WGS) entry which is preliminary data.</text>
</comment>
<organism evidence="4 5">
    <name type="scientific">Pseudoalteromonas luteoviolacea S4054</name>
    <dbReference type="NCBI Taxonomy" id="1129367"/>
    <lineage>
        <taxon>Bacteria</taxon>
        <taxon>Pseudomonadati</taxon>
        <taxon>Pseudomonadota</taxon>
        <taxon>Gammaproteobacteria</taxon>
        <taxon>Alteromonadales</taxon>
        <taxon>Pseudoalteromonadaceae</taxon>
        <taxon>Pseudoalteromonas</taxon>
    </lineage>
</organism>
<proteinExistence type="predicted"/>
<sequence>MKKISAMAFSLLLTGCFFDSHFEAPASSQKQHGSGLVQSSDLSHDGALSIIARQNEVCLWSNLSDKKVFPCIAEGNIELSGIAENANVFYISNRLSVSLFSTKSGKPLGAWSSGENIIRDIAISNDGETLLLGYRSGKTEVINVKTNSRALYKLHDLDVNTVALSADGRTAMTGSSDKFAKLWDVQTGKELQSYKFSTRVNHVSLNADATKAFVLDSVDARQFIDLKAQELSSSLSTFGNFIEFNQSAFINNDQWLLTASPNQKVQIWRVTDGDLIAKFMANKVDGRNRASVLSIAVNESKQVIISETNDGVVETWPINTLL</sequence>
<dbReference type="RefSeq" id="WP_052961035.1">
    <property type="nucleotide sequence ID" value="NZ_AUXW01000160.1"/>
</dbReference>
<dbReference type="PROSITE" id="PS00678">
    <property type="entry name" value="WD_REPEATS_1"/>
    <property type="match status" value="1"/>
</dbReference>
<dbReference type="PANTHER" id="PTHR19879">
    <property type="entry name" value="TRANSCRIPTION INITIATION FACTOR TFIID"/>
    <property type="match status" value="1"/>
</dbReference>
<evidence type="ECO:0000256" key="1">
    <source>
        <dbReference type="ARBA" id="ARBA00022574"/>
    </source>
</evidence>
<evidence type="ECO:0000256" key="2">
    <source>
        <dbReference type="ARBA" id="ARBA00022737"/>
    </source>
</evidence>
<dbReference type="InterPro" id="IPR001680">
    <property type="entry name" value="WD40_rpt"/>
</dbReference>
<feature type="repeat" description="WD" evidence="3">
    <location>
        <begin position="152"/>
        <end position="193"/>
    </location>
</feature>
<keyword evidence="2" id="KW-0677">Repeat</keyword>
<dbReference type="AlphaFoldDB" id="A0A0F6A8Z8"/>
<keyword evidence="1 3" id="KW-0853">WD repeat</keyword>
<dbReference type="SMART" id="SM00320">
    <property type="entry name" value="WD40"/>
    <property type="match status" value="4"/>
</dbReference>
<evidence type="ECO:0000313" key="5">
    <source>
        <dbReference type="Proteomes" id="UP000033434"/>
    </source>
</evidence>
<dbReference type="InterPro" id="IPR036322">
    <property type="entry name" value="WD40_repeat_dom_sf"/>
</dbReference>
<dbReference type="Pfam" id="PF00400">
    <property type="entry name" value="WD40"/>
    <property type="match status" value="1"/>
</dbReference>
<dbReference type="PROSITE" id="PS50294">
    <property type="entry name" value="WD_REPEATS_REGION"/>
    <property type="match status" value="1"/>
</dbReference>
<dbReference type="Proteomes" id="UP000033434">
    <property type="component" value="Unassembled WGS sequence"/>
</dbReference>
<dbReference type="PROSITE" id="PS50082">
    <property type="entry name" value="WD_REPEATS_2"/>
    <property type="match status" value="1"/>
</dbReference>
<dbReference type="PROSITE" id="PS51257">
    <property type="entry name" value="PROKAR_LIPOPROTEIN"/>
    <property type="match status" value="1"/>
</dbReference>
<dbReference type="InterPro" id="IPR015943">
    <property type="entry name" value="WD40/YVTN_repeat-like_dom_sf"/>
</dbReference>
<dbReference type="PATRIC" id="fig|1129367.4.peg.3494"/>
<reference evidence="4 5" key="1">
    <citation type="journal article" date="2015" name="BMC Genomics">
        <title>Genome mining reveals unlocked bioactive potential of marine Gram-negative bacteria.</title>
        <authorList>
            <person name="Machado H."/>
            <person name="Sonnenschein E.C."/>
            <person name="Melchiorsen J."/>
            <person name="Gram L."/>
        </authorList>
    </citation>
    <scope>NUCLEOTIDE SEQUENCE [LARGE SCALE GENOMIC DNA]</scope>
    <source>
        <strain evidence="4 5">S4054</strain>
    </source>
</reference>